<dbReference type="RefSeq" id="WP_039406209.1">
    <property type="nucleotide sequence ID" value="NZ_CP010310.2"/>
</dbReference>
<reference evidence="3 5" key="3">
    <citation type="submission" date="2018-06" db="EMBL/GenBank/DDBJ databases">
        <authorList>
            <consortium name="Pathogen Informatics"/>
            <person name="Doyle S."/>
        </authorList>
    </citation>
    <scope>NUCLEOTIDE SEQUENCE [LARGE SCALE GENOMIC DNA]</scope>
    <source>
        <strain evidence="3 5">NCTC13159</strain>
    </source>
</reference>
<evidence type="ECO:0000313" key="2">
    <source>
        <dbReference type="EMBL" id="AJC20180.1"/>
    </source>
</evidence>
<dbReference type="Proteomes" id="UP000035086">
    <property type="component" value="Chromosome"/>
</dbReference>
<dbReference type="InterPro" id="IPR027417">
    <property type="entry name" value="P-loop_NTPase"/>
</dbReference>
<proteinExistence type="predicted"/>
<dbReference type="KEGG" id="ppul:RO07_06395"/>
<organism evidence="3 5">
    <name type="scientific">Pandoraea pulmonicola</name>
    <dbReference type="NCBI Taxonomy" id="93221"/>
    <lineage>
        <taxon>Bacteria</taxon>
        <taxon>Pseudomonadati</taxon>
        <taxon>Pseudomonadota</taxon>
        <taxon>Betaproteobacteria</taxon>
        <taxon>Burkholderiales</taxon>
        <taxon>Burkholderiaceae</taxon>
        <taxon>Pandoraea</taxon>
    </lineage>
</organism>
<dbReference type="InterPro" id="IPR051162">
    <property type="entry name" value="T4SS_component"/>
</dbReference>
<reference evidence="4" key="1">
    <citation type="submission" date="2014-12" db="EMBL/GenBank/DDBJ databases">
        <title>Complete Genome Sequencing of Pandoraea pulmonicola DSM 16583.</title>
        <authorList>
            <person name="Chan K.-G."/>
        </authorList>
    </citation>
    <scope>NUCLEOTIDE SEQUENCE [LARGE SCALE GENOMIC DNA]</scope>
    <source>
        <strain evidence="4">DSM 16583</strain>
    </source>
</reference>
<gene>
    <name evidence="3" type="ORF">NCTC13159_02990</name>
    <name evidence="2" type="ORF">RO07_06395</name>
</gene>
<evidence type="ECO:0000259" key="1">
    <source>
        <dbReference type="Pfam" id="PF01935"/>
    </source>
</evidence>
<evidence type="ECO:0000313" key="4">
    <source>
        <dbReference type="Proteomes" id="UP000035086"/>
    </source>
</evidence>
<dbReference type="Proteomes" id="UP000254589">
    <property type="component" value="Unassembled WGS sequence"/>
</dbReference>
<sequence length="510" mass="55958">MNAVTLEQVLLAGFQTSADADKRTEQLRSNLGLQARNRVARLAIGRSLSEGTYPTGSLDGAGKSIKGDVLFGVDELPLWVGLLFTHLRRTDPRAEMTLSTLQDLVKRHWNRGIALLFEDWEEAGEDYNKFVDVLVRRRANLPESGGVSPTPTMVGSGTQWEGLNRDPSPIIVDLGRTVDSDEPFRWTVNGVGYSPHVAVMGQAGSGKTRTMLEMIAQVRKQSGAPVILLDLGKGDLANRHDFIKAIGARVVRVPDEPIPLDMFFGSDESDLAASDAIMGFRDSFAKVMQSKAGAVQLEAIKDALRPLFSLRKEISLEDVGQTLRDFYQDRGLKTDSVISTISDLTERTIFRPEMPPAAFFAQSWIITFAGAHDTQKNLAAYMLLDTLNNFLKRTAEAPQDANGHRAVRSVLAVDEARHLLASRHKALSDNIRLHRSKGLMVALASQSPDDYDGAGDDHLENIGLPLCFKTNAASNQVLQNMFRGKVSFAALPTGVFMTVKDSKPIKVKAF</sequence>
<dbReference type="InterPro" id="IPR002789">
    <property type="entry name" value="HerA_central"/>
</dbReference>
<name>A0AAJ4ZDY6_PANPU</name>
<dbReference type="EMBL" id="CP010310">
    <property type="protein sequence ID" value="AJC20180.1"/>
    <property type="molecule type" value="Genomic_DNA"/>
</dbReference>
<accession>A0AAJ4ZDY6</accession>
<evidence type="ECO:0000313" key="3">
    <source>
        <dbReference type="EMBL" id="SUA91486.1"/>
    </source>
</evidence>
<feature type="domain" description="Helicase HerA central" evidence="1">
    <location>
        <begin position="194"/>
        <end position="231"/>
    </location>
</feature>
<reference evidence="2" key="2">
    <citation type="submission" date="2016-11" db="EMBL/GenBank/DDBJ databases">
        <title>Complete Genome Sequencing of Pandoraea pulmonicola DSM 16583.</title>
        <authorList>
            <person name="Chan K.-G."/>
        </authorList>
    </citation>
    <scope>NUCLEOTIDE SEQUENCE</scope>
    <source>
        <strain evidence="2">DSM 16583</strain>
    </source>
</reference>
<dbReference type="EMBL" id="UGSJ01000001">
    <property type="protein sequence ID" value="SUA91486.1"/>
    <property type="molecule type" value="Genomic_DNA"/>
</dbReference>
<dbReference type="AlphaFoldDB" id="A0AAJ4ZDY6"/>
<dbReference type="Gene3D" id="1.10.1220.160">
    <property type="entry name" value="DNA sulphur modification protein DndE"/>
    <property type="match status" value="1"/>
</dbReference>
<dbReference type="PANTHER" id="PTHR30121">
    <property type="entry name" value="UNCHARACTERIZED PROTEIN YJGR-RELATED"/>
    <property type="match status" value="1"/>
</dbReference>
<evidence type="ECO:0000313" key="5">
    <source>
        <dbReference type="Proteomes" id="UP000254589"/>
    </source>
</evidence>
<keyword evidence="4" id="KW-1185">Reference proteome</keyword>
<dbReference type="Gene3D" id="3.40.50.300">
    <property type="entry name" value="P-loop containing nucleotide triphosphate hydrolases"/>
    <property type="match status" value="2"/>
</dbReference>
<dbReference type="Pfam" id="PF08870">
    <property type="entry name" value="DndE"/>
    <property type="match status" value="1"/>
</dbReference>
<dbReference type="PANTHER" id="PTHR30121:SF6">
    <property type="entry name" value="SLR6007 PROTEIN"/>
    <property type="match status" value="1"/>
</dbReference>
<protein>
    <submittedName>
        <fullName evidence="3">Type IV secretory pathway, VirB4 components</fullName>
    </submittedName>
</protein>
<dbReference type="InterPro" id="IPR014969">
    <property type="entry name" value="DNA_S_DndE"/>
</dbReference>
<dbReference type="InterPro" id="IPR038472">
    <property type="entry name" value="DndE_sf"/>
</dbReference>
<dbReference type="Pfam" id="PF01935">
    <property type="entry name" value="DUF87"/>
    <property type="match status" value="1"/>
</dbReference>
<dbReference type="SUPFAM" id="SSF52540">
    <property type="entry name" value="P-loop containing nucleoside triphosphate hydrolases"/>
    <property type="match status" value="1"/>
</dbReference>